<organism evidence="2 3">
    <name type="scientific">Sporothrix epigloea</name>
    <dbReference type="NCBI Taxonomy" id="1892477"/>
    <lineage>
        <taxon>Eukaryota</taxon>
        <taxon>Fungi</taxon>
        <taxon>Dikarya</taxon>
        <taxon>Ascomycota</taxon>
        <taxon>Pezizomycotina</taxon>
        <taxon>Sordariomycetes</taxon>
        <taxon>Sordariomycetidae</taxon>
        <taxon>Ophiostomatales</taxon>
        <taxon>Ophiostomataceae</taxon>
        <taxon>Sporothrix</taxon>
    </lineage>
</organism>
<dbReference type="PANTHER" id="PTHR21521">
    <property type="entry name" value="AMUN, ISOFORM A"/>
    <property type="match status" value="1"/>
</dbReference>
<dbReference type="PANTHER" id="PTHR21521:SF0">
    <property type="entry name" value="AMUN, ISOFORM A"/>
    <property type="match status" value="1"/>
</dbReference>
<dbReference type="Proteomes" id="UP001642501">
    <property type="component" value="Unassembled WGS sequence"/>
</dbReference>
<comment type="caution">
    <text evidence="2">The sequence shown here is derived from an EMBL/GenBank/DDBJ whole genome shotgun (WGS) entry which is preliminary data.</text>
</comment>
<keyword evidence="3" id="KW-1185">Reference proteome</keyword>
<dbReference type="EMBL" id="CAWUOM010000060">
    <property type="protein sequence ID" value="CAK7269510.1"/>
    <property type="molecule type" value="Genomic_DNA"/>
</dbReference>
<feature type="region of interest" description="Disordered" evidence="1">
    <location>
        <begin position="254"/>
        <end position="294"/>
    </location>
</feature>
<reference evidence="2 3" key="1">
    <citation type="submission" date="2024-01" db="EMBL/GenBank/DDBJ databases">
        <authorList>
            <person name="Allen C."/>
            <person name="Tagirdzhanova G."/>
        </authorList>
    </citation>
    <scope>NUCLEOTIDE SEQUENCE [LARGE SCALE GENOMIC DNA]</scope>
    <source>
        <strain evidence="2 3">CBS 573.63</strain>
    </source>
</reference>
<name>A0ABP0DMN7_9PEZI</name>
<evidence type="ECO:0000313" key="3">
    <source>
        <dbReference type="Proteomes" id="UP001642501"/>
    </source>
</evidence>
<gene>
    <name evidence="2" type="ORF">SEPCBS57363_003636</name>
</gene>
<sequence>MGSSQLSPVGISAETFGALLARYPNVIATVSEAKGAKPGQKTFAELDSFRYSEAPSIFGRAGGRAMTKADVQKLVEWKLRHGKFRPTLMKLVSSNDDQSTKTLIETAVTTYRTIVVEKLAESKGSHKLTGHVEAALAAVKDVSALKGVGPATASLLMAVHFPKTCIFFSDEAYAWLAGGSGHSAPSKYNLKEYGDVAQGMVRLLRRLPDEYGAQDVEQVAYVLMYDEKTKLAAGGQMATEATASAKASGMVTTPPLKSLAVKTSQGSRKRKEPPTNVALVSTSNGPRRSGRLKS</sequence>
<evidence type="ECO:0000313" key="2">
    <source>
        <dbReference type="EMBL" id="CAK7269510.1"/>
    </source>
</evidence>
<evidence type="ECO:0000256" key="1">
    <source>
        <dbReference type="SAM" id="MobiDB-lite"/>
    </source>
</evidence>
<accession>A0ABP0DMN7</accession>
<protein>
    <submittedName>
        <fullName evidence="2">Uncharacterized protein</fullName>
    </submittedName>
</protein>
<proteinExistence type="predicted"/>